<dbReference type="PANTHER" id="PTHR30319:SF1">
    <property type="entry name" value="TRANSCRIPTIONAL REPRESSOR PAAX"/>
    <property type="match status" value="1"/>
</dbReference>
<dbReference type="STRING" id="927083.DB32_007480"/>
<reference evidence="2 3" key="1">
    <citation type="submission" date="2015-03" db="EMBL/GenBank/DDBJ databases">
        <title>Genome assembly of Sandaracinus amylolyticus DSM 53668.</title>
        <authorList>
            <person name="Sharma G."/>
            <person name="Subramanian S."/>
        </authorList>
    </citation>
    <scope>NUCLEOTIDE SEQUENCE [LARGE SCALE GENOMIC DNA]</scope>
    <source>
        <strain evidence="2 3">DSM 53668</strain>
    </source>
</reference>
<dbReference type="EMBL" id="CP011125">
    <property type="protein sequence ID" value="AKF10331.1"/>
    <property type="molecule type" value="Genomic_DNA"/>
</dbReference>
<dbReference type="Gene3D" id="3.30.70.2650">
    <property type="match status" value="1"/>
</dbReference>
<feature type="domain" description="Transcriptional repressor PaaX-like C-terminal" evidence="1">
    <location>
        <begin position="147"/>
        <end position="228"/>
    </location>
</feature>
<dbReference type="Pfam" id="PF08223">
    <property type="entry name" value="PaaX_C"/>
    <property type="match status" value="1"/>
</dbReference>
<evidence type="ECO:0000313" key="3">
    <source>
        <dbReference type="Proteomes" id="UP000034883"/>
    </source>
</evidence>
<accession>A0A0F6W8Q1</accession>
<dbReference type="Gene3D" id="1.10.10.10">
    <property type="entry name" value="Winged helix-like DNA-binding domain superfamily/Winged helix DNA-binding domain"/>
    <property type="match status" value="1"/>
</dbReference>
<name>A0A0F6W8Q1_9BACT</name>
<dbReference type="KEGG" id="samy:DB32_007480"/>
<keyword evidence="3" id="KW-1185">Reference proteome</keyword>
<evidence type="ECO:0000313" key="2">
    <source>
        <dbReference type="EMBL" id="AKF10331.1"/>
    </source>
</evidence>
<dbReference type="InterPro" id="IPR013225">
    <property type="entry name" value="PaaX_C"/>
</dbReference>
<evidence type="ECO:0000259" key="1">
    <source>
        <dbReference type="Pfam" id="PF08223"/>
    </source>
</evidence>
<sequence length="239" mass="26839">MAACALFGIRENNARVALVRLSATGMIEGTGRGAYRIGPSSSDLAEEVRAWRAAESRVRKWNGAWLVVHSAALLRSDRAAWRRCDRALRMLGFRELEKDLFVRPDNLVGGVKSVRARLRKLGLAAEAPVFTADDLDEELDARARALWTSDALTESYARTRRELERWLQRMRTLEPEVAARESFLLGSDAIRQLVFDPLLPDPLVDVSERRAFVDVVKRFDEAGHAIWRTVLGASAKEVP</sequence>
<dbReference type="InterPro" id="IPR036388">
    <property type="entry name" value="WH-like_DNA-bd_sf"/>
</dbReference>
<dbReference type="AlphaFoldDB" id="A0A0F6W8Q1"/>
<proteinExistence type="predicted"/>
<dbReference type="PANTHER" id="PTHR30319">
    <property type="entry name" value="PHENYLACETIC ACID REGULATOR-RELATED TRANSCRIPTIONAL REPRESSOR"/>
    <property type="match status" value="1"/>
</dbReference>
<dbReference type="GO" id="GO:0006351">
    <property type="term" value="P:DNA-templated transcription"/>
    <property type="evidence" value="ECO:0007669"/>
    <property type="project" value="TreeGrafter"/>
</dbReference>
<gene>
    <name evidence="2" type="ORF">DB32_007480</name>
</gene>
<protein>
    <recommendedName>
        <fullName evidence="1">Transcriptional repressor PaaX-like C-terminal domain-containing protein</fullName>
    </recommendedName>
</protein>
<dbReference type="Proteomes" id="UP000034883">
    <property type="component" value="Chromosome"/>
</dbReference>
<organism evidence="2 3">
    <name type="scientific">Sandaracinus amylolyticus</name>
    <dbReference type="NCBI Taxonomy" id="927083"/>
    <lineage>
        <taxon>Bacteria</taxon>
        <taxon>Pseudomonadati</taxon>
        <taxon>Myxococcota</taxon>
        <taxon>Polyangia</taxon>
        <taxon>Polyangiales</taxon>
        <taxon>Sandaracinaceae</taxon>
        <taxon>Sandaracinus</taxon>
    </lineage>
</organism>